<feature type="transmembrane region" description="Helical" evidence="1">
    <location>
        <begin position="6"/>
        <end position="27"/>
    </location>
</feature>
<evidence type="ECO:0000313" key="3">
    <source>
        <dbReference type="Proteomes" id="UP001597541"/>
    </source>
</evidence>
<dbReference type="PANTHER" id="PTHR39164:SF1">
    <property type="entry name" value="PROTEIN CCDC"/>
    <property type="match status" value="1"/>
</dbReference>
<dbReference type="Proteomes" id="UP001597541">
    <property type="component" value="Unassembled WGS sequence"/>
</dbReference>
<gene>
    <name evidence="2" type="ORF">ACFSUF_23575</name>
</gene>
<feature type="transmembrane region" description="Helical" evidence="1">
    <location>
        <begin position="101"/>
        <end position="119"/>
    </location>
</feature>
<name>A0ABW5PL45_9BACL</name>
<dbReference type="EMBL" id="JBHUME010000019">
    <property type="protein sequence ID" value="MFD2615388.1"/>
    <property type="molecule type" value="Genomic_DNA"/>
</dbReference>
<keyword evidence="1" id="KW-0472">Membrane</keyword>
<sequence length="167" mass="18576">MQATVLSHLLTTLVSLFAGLFVIRIRMRAGDRPTNLKKIIIPPLGMATGFAMFFVPAVRIPWEWGLAAFAAGAVLFAFPLIQTSKLHIVDGDIYIKRSKVFAFIIVALLLLRVGLHDVVEQYISLEQTAAVFFILAFGMLLPWRLAMTAQYLAARRTLNKSSANRKS</sequence>
<dbReference type="PIRSF" id="PIRSF021441">
    <property type="entry name" value="DUF1453"/>
    <property type="match status" value="1"/>
</dbReference>
<feature type="transmembrane region" description="Helical" evidence="1">
    <location>
        <begin position="39"/>
        <end position="58"/>
    </location>
</feature>
<evidence type="ECO:0000313" key="2">
    <source>
        <dbReference type="EMBL" id="MFD2615388.1"/>
    </source>
</evidence>
<dbReference type="Pfam" id="PF07301">
    <property type="entry name" value="DUF1453"/>
    <property type="match status" value="1"/>
</dbReference>
<dbReference type="InterPro" id="IPR031306">
    <property type="entry name" value="CcdC"/>
</dbReference>
<organism evidence="2 3">
    <name type="scientific">Paenibacillus gansuensis</name>
    <dbReference type="NCBI Taxonomy" id="306542"/>
    <lineage>
        <taxon>Bacteria</taxon>
        <taxon>Bacillati</taxon>
        <taxon>Bacillota</taxon>
        <taxon>Bacilli</taxon>
        <taxon>Bacillales</taxon>
        <taxon>Paenibacillaceae</taxon>
        <taxon>Paenibacillus</taxon>
    </lineage>
</organism>
<dbReference type="PANTHER" id="PTHR39164">
    <property type="entry name" value="PROTEIN CCDC"/>
    <property type="match status" value="1"/>
</dbReference>
<dbReference type="RefSeq" id="WP_377607226.1">
    <property type="nucleotide sequence ID" value="NZ_JBHUME010000019.1"/>
</dbReference>
<feature type="transmembrane region" description="Helical" evidence="1">
    <location>
        <begin position="64"/>
        <end position="81"/>
    </location>
</feature>
<reference evidence="3" key="1">
    <citation type="journal article" date="2019" name="Int. J. Syst. Evol. Microbiol.">
        <title>The Global Catalogue of Microorganisms (GCM) 10K type strain sequencing project: providing services to taxonomists for standard genome sequencing and annotation.</title>
        <authorList>
            <consortium name="The Broad Institute Genomics Platform"/>
            <consortium name="The Broad Institute Genome Sequencing Center for Infectious Disease"/>
            <person name="Wu L."/>
            <person name="Ma J."/>
        </authorList>
    </citation>
    <scope>NUCLEOTIDE SEQUENCE [LARGE SCALE GENOMIC DNA]</scope>
    <source>
        <strain evidence="3">KCTC 3950</strain>
    </source>
</reference>
<keyword evidence="1" id="KW-0812">Transmembrane</keyword>
<accession>A0ABW5PL45</accession>
<feature type="transmembrane region" description="Helical" evidence="1">
    <location>
        <begin position="131"/>
        <end position="153"/>
    </location>
</feature>
<evidence type="ECO:0000256" key="1">
    <source>
        <dbReference type="SAM" id="Phobius"/>
    </source>
</evidence>
<proteinExistence type="predicted"/>
<comment type="caution">
    <text evidence="2">The sequence shown here is derived from an EMBL/GenBank/DDBJ whole genome shotgun (WGS) entry which is preliminary data.</text>
</comment>
<dbReference type="InterPro" id="IPR058247">
    <property type="entry name" value="DUF1453"/>
</dbReference>
<protein>
    <submittedName>
        <fullName evidence="2">CcdC family protein</fullName>
    </submittedName>
</protein>
<keyword evidence="3" id="KW-1185">Reference proteome</keyword>
<keyword evidence="1" id="KW-1133">Transmembrane helix</keyword>